<dbReference type="OrthoDB" id="2947558at2"/>
<dbReference type="RefSeq" id="WP_027446240.1">
    <property type="nucleotide sequence ID" value="NZ_AULJ01000032.1"/>
</dbReference>
<sequence length="130" mass="15088">MKRKLPLISVYFVIILGLILMFYQSQKMNSSNELEDKRQEVVDQLANNLGAFNPTLAAFVDDDYKSIVASKITSEGTYVFDRGLAENKFPFGNYIVTYDLKDMEIISEELIVTNPKYLDKWRQFKEVTKK</sequence>
<evidence type="ECO:0000313" key="2">
    <source>
        <dbReference type="EMBL" id="KGX90162.1"/>
    </source>
</evidence>
<feature type="transmembrane region" description="Helical" evidence="1">
    <location>
        <begin position="6"/>
        <end position="23"/>
    </location>
</feature>
<dbReference type="EMBL" id="AVPF01000009">
    <property type="protein sequence ID" value="KGX90162.1"/>
    <property type="molecule type" value="Genomic_DNA"/>
</dbReference>
<dbReference type="Proteomes" id="UP000030403">
    <property type="component" value="Unassembled WGS sequence"/>
</dbReference>
<evidence type="ECO:0000313" key="3">
    <source>
        <dbReference type="Proteomes" id="UP000030403"/>
    </source>
</evidence>
<evidence type="ECO:0000256" key="1">
    <source>
        <dbReference type="SAM" id="Phobius"/>
    </source>
</evidence>
<dbReference type="AlphaFoldDB" id="A0A0A5I2U0"/>
<proteinExistence type="predicted"/>
<accession>A0A0A5I2U0</accession>
<dbReference type="STRING" id="1385511.GCA_000425225_02547"/>
<organism evidence="2 3">
    <name type="scientific">Pontibacillus marinus BH030004 = DSM 16465</name>
    <dbReference type="NCBI Taxonomy" id="1385511"/>
    <lineage>
        <taxon>Bacteria</taxon>
        <taxon>Bacillati</taxon>
        <taxon>Bacillota</taxon>
        <taxon>Bacilli</taxon>
        <taxon>Bacillales</taxon>
        <taxon>Bacillaceae</taxon>
        <taxon>Pontibacillus</taxon>
    </lineage>
</organism>
<name>A0A0A5I2U0_9BACI</name>
<keyword evidence="1" id="KW-0472">Membrane</keyword>
<gene>
    <name evidence="2" type="ORF">N783_01335</name>
</gene>
<keyword evidence="1" id="KW-0812">Transmembrane</keyword>
<comment type="caution">
    <text evidence="2">The sequence shown here is derived from an EMBL/GenBank/DDBJ whole genome shotgun (WGS) entry which is preliminary data.</text>
</comment>
<protein>
    <submittedName>
        <fullName evidence="2">Uncharacterized protein</fullName>
    </submittedName>
</protein>
<keyword evidence="3" id="KW-1185">Reference proteome</keyword>
<keyword evidence="1" id="KW-1133">Transmembrane helix</keyword>
<reference evidence="2 3" key="1">
    <citation type="submission" date="2013-08" db="EMBL/GenBank/DDBJ databases">
        <authorList>
            <person name="Huang J."/>
            <person name="Wang G."/>
        </authorList>
    </citation>
    <scope>NUCLEOTIDE SEQUENCE [LARGE SCALE GENOMIC DNA]</scope>
    <source>
        <strain evidence="2 3">BH030004</strain>
    </source>
</reference>